<feature type="signal peptide" evidence="1">
    <location>
        <begin position="1"/>
        <end position="24"/>
    </location>
</feature>
<evidence type="ECO:0008006" key="5">
    <source>
        <dbReference type="Google" id="ProtNLM"/>
    </source>
</evidence>
<dbReference type="EMBL" id="CAAJGR010000096">
    <property type="protein sequence ID" value="VHO04253.1"/>
    <property type="molecule type" value="Genomic_DNA"/>
</dbReference>
<feature type="domain" description="Ice-binding protein C-terminal" evidence="3">
    <location>
        <begin position="180"/>
        <end position="203"/>
    </location>
</feature>
<dbReference type="AlphaFoldDB" id="A0A486XPW7"/>
<dbReference type="Gene3D" id="2.60.120.260">
    <property type="entry name" value="Galactose-binding domain-like"/>
    <property type="match status" value="1"/>
</dbReference>
<gene>
    <name evidence="4" type="ORF">BAL341_1808</name>
</gene>
<dbReference type="InterPro" id="IPR013424">
    <property type="entry name" value="Ice-binding_C"/>
</dbReference>
<name>A0A486XPW7_9GAMM</name>
<feature type="domain" description="DUF642" evidence="2">
    <location>
        <begin position="26"/>
        <end position="172"/>
    </location>
</feature>
<dbReference type="Pfam" id="PF04862">
    <property type="entry name" value="DUF642"/>
    <property type="match status" value="1"/>
</dbReference>
<dbReference type="Pfam" id="PF07589">
    <property type="entry name" value="PEP-CTERM"/>
    <property type="match status" value="1"/>
</dbReference>
<keyword evidence="1" id="KW-0732">Signal</keyword>
<feature type="chain" id="PRO_5019737013" description="DUF642 domain-containing protein" evidence="1">
    <location>
        <begin position="25"/>
        <end position="206"/>
    </location>
</feature>
<evidence type="ECO:0000259" key="2">
    <source>
        <dbReference type="Pfam" id="PF04862"/>
    </source>
</evidence>
<reference evidence="4" key="1">
    <citation type="submission" date="2019-04" db="EMBL/GenBank/DDBJ databases">
        <authorList>
            <person name="Brambilla D."/>
        </authorList>
    </citation>
    <scope>NUCLEOTIDE SEQUENCE</scope>
    <source>
        <strain evidence="4">BAL1</strain>
    </source>
</reference>
<dbReference type="SUPFAM" id="SSF49785">
    <property type="entry name" value="Galactose-binding domain-like"/>
    <property type="match status" value="1"/>
</dbReference>
<organism evidence="4">
    <name type="scientific">Rheinheimera sp. BAL341</name>
    <dbReference type="NCBI Taxonomy" id="1708203"/>
    <lineage>
        <taxon>Bacteria</taxon>
        <taxon>Pseudomonadati</taxon>
        <taxon>Pseudomonadota</taxon>
        <taxon>Gammaproteobacteria</taxon>
        <taxon>Chromatiales</taxon>
        <taxon>Chromatiaceae</taxon>
        <taxon>Rheinheimera</taxon>
    </lineage>
</organism>
<accession>A0A486XPW7</accession>
<evidence type="ECO:0000313" key="4">
    <source>
        <dbReference type="EMBL" id="VHO04253.1"/>
    </source>
</evidence>
<dbReference type="NCBIfam" id="TIGR02595">
    <property type="entry name" value="PEP_CTERM"/>
    <property type="match status" value="1"/>
</dbReference>
<evidence type="ECO:0000256" key="1">
    <source>
        <dbReference type="SAM" id="SignalP"/>
    </source>
</evidence>
<sequence>MSFTPVRSLACAAALLMASFSSQATLIINGDFEANTLSSGSWSWMSSTLVDGWDGSNLEIWHGLNGVAAVSGSNFIELNAHGTNQGNWSIFQTFATDIGQQYQFSFYYRARNSSNEQFAVELAGMNWLFDDHTTTGWNHFSNSFVATSSNTTLRFTSLNSGTMGNFIDAVQVSSVPSAQAVPEPASIAAFGLGLLALMGLRRKSRG</sequence>
<dbReference type="InterPro" id="IPR008979">
    <property type="entry name" value="Galactose-bd-like_sf"/>
</dbReference>
<dbReference type="InterPro" id="IPR006946">
    <property type="entry name" value="DGR2-like_dom"/>
</dbReference>
<protein>
    <recommendedName>
        <fullName evidence="5">DUF642 domain-containing protein</fullName>
    </recommendedName>
</protein>
<evidence type="ECO:0000259" key="3">
    <source>
        <dbReference type="Pfam" id="PF07589"/>
    </source>
</evidence>
<proteinExistence type="predicted"/>